<dbReference type="EMBL" id="JBHMEA010000007">
    <property type="protein sequence ID" value="MFB9230808.1"/>
    <property type="molecule type" value="Genomic_DNA"/>
</dbReference>
<dbReference type="PROSITE" id="PS51819">
    <property type="entry name" value="VOC"/>
    <property type="match status" value="1"/>
</dbReference>
<dbReference type="InterPro" id="IPR037523">
    <property type="entry name" value="VOC_core"/>
</dbReference>
<name>A0ABV5JDL9_9RHOB</name>
<accession>A0ABV5JDL9</accession>
<dbReference type="Proteomes" id="UP001589683">
    <property type="component" value="Unassembled WGS sequence"/>
</dbReference>
<dbReference type="Pfam" id="PF00903">
    <property type="entry name" value="Glyoxalase"/>
    <property type="match status" value="1"/>
</dbReference>
<dbReference type="SUPFAM" id="SSF54593">
    <property type="entry name" value="Glyoxalase/Bleomycin resistance protein/Dihydroxybiphenyl dioxygenase"/>
    <property type="match status" value="1"/>
</dbReference>
<dbReference type="PANTHER" id="PTHR33993">
    <property type="entry name" value="GLYOXALASE-RELATED"/>
    <property type="match status" value="1"/>
</dbReference>
<keyword evidence="3" id="KW-1185">Reference proteome</keyword>
<evidence type="ECO:0000313" key="3">
    <source>
        <dbReference type="Proteomes" id="UP001589683"/>
    </source>
</evidence>
<feature type="domain" description="VOC" evidence="1">
    <location>
        <begin position="8"/>
        <end position="123"/>
    </location>
</feature>
<organism evidence="2 3">
    <name type="scientific">Pseudohalocynthiibacter aestuariivivens</name>
    <dbReference type="NCBI Taxonomy" id="1591409"/>
    <lineage>
        <taxon>Bacteria</taxon>
        <taxon>Pseudomonadati</taxon>
        <taxon>Pseudomonadota</taxon>
        <taxon>Alphaproteobacteria</taxon>
        <taxon>Rhodobacterales</taxon>
        <taxon>Paracoccaceae</taxon>
        <taxon>Pseudohalocynthiibacter</taxon>
    </lineage>
</organism>
<dbReference type="Gene3D" id="3.10.180.10">
    <property type="entry name" value="2,3-Dihydroxybiphenyl 1,2-Dioxygenase, domain 1"/>
    <property type="match status" value="1"/>
</dbReference>
<gene>
    <name evidence="2" type="ORF">ACFFUT_03270</name>
</gene>
<evidence type="ECO:0000259" key="1">
    <source>
        <dbReference type="PROSITE" id="PS51819"/>
    </source>
</evidence>
<dbReference type="RefSeq" id="WP_213887313.1">
    <property type="nucleotide sequence ID" value="NZ_JAGFNU010000001.1"/>
</dbReference>
<dbReference type="InterPro" id="IPR052164">
    <property type="entry name" value="Anthracycline_SecMetBiosynth"/>
</dbReference>
<proteinExistence type="predicted"/>
<reference evidence="2 3" key="1">
    <citation type="submission" date="2024-09" db="EMBL/GenBank/DDBJ databases">
        <authorList>
            <person name="Sun Q."/>
            <person name="Mori K."/>
        </authorList>
    </citation>
    <scope>NUCLEOTIDE SEQUENCE [LARGE SCALE GENOMIC DNA]</scope>
    <source>
        <strain evidence="2 3">CECT 8726</strain>
    </source>
</reference>
<dbReference type="InterPro" id="IPR004360">
    <property type="entry name" value="Glyas_Fos-R_dOase_dom"/>
</dbReference>
<evidence type="ECO:0000313" key="2">
    <source>
        <dbReference type="EMBL" id="MFB9230808.1"/>
    </source>
</evidence>
<protein>
    <submittedName>
        <fullName evidence="2">VOC family protein</fullName>
    </submittedName>
</protein>
<comment type="caution">
    <text evidence="2">The sequence shown here is derived from an EMBL/GenBank/DDBJ whole genome shotgun (WGS) entry which is preliminary data.</text>
</comment>
<dbReference type="InterPro" id="IPR029068">
    <property type="entry name" value="Glyas_Bleomycin-R_OHBP_Dase"/>
</dbReference>
<sequence>MTFQPQNALVWAEIPVTNLPSAMEFYKTVFNYTLTIDDTGPNPIAILPTADGTGTAAHLYPGKPASDGTGATLHLAVPDALEPTVERFKKAGGEVLSPPVTIPVGRFVYGLDPDGNSIGMFEAA</sequence>
<dbReference type="CDD" id="cd07247">
    <property type="entry name" value="SgaA_N_like"/>
    <property type="match status" value="1"/>
</dbReference>